<name>A0AAW9NT68_9BACL</name>
<dbReference type="Proteomes" id="UP001344888">
    <property type="component" value="Unassembled WGS sequence"/>
</dbReference>
<gene>
    <name evidence="1" type="ORF">P9B03_04090</name>
</gene>
<protein>
    <submittedName>
        <fullName evidence="1">DUF771 domain-containing protein</fullName>
    </submittedName>
</protein>
<evidence type="ECO:0000313" key="1">
    <source>
        <dbReference type="EMBL" id="MEC1177655.1"/>
    </source>
</evidence>
<keyword evidence="2" id="KW-1185">Reference proteome</keyword>
<dbReference type="EMBL" id="JARSFG010000005">
    <property type="protein sequence ID" value="MEC1177655.1"/>
    <property type="molecule type" value="Genomic_DNA"/>
</dbReference>
<dbReference type="AlphaFoldDB" id="A0AAW9NT68"/>
<dbReference type="InterPro" id="IPR008489">
    <property type="entry name" value="DUF771"/>
</dbReference>
<organism evidence="1 2">
    <name type="scientific">Metasolibacillus meyeri</name>
    <dbReference type="NCBI Taxonomy" id="1071052"/>
    <lineage>
        <taxon>Bacteria</taxon>
        <taxon>Bacillati</taxon>
        <taxon>Bacillota</taxon>
        <taxon>Bacilli</taxon>
        <taxon>Bacillales</taxon>
        <taxon>Caryophanaceae</taxon>
        <taxon>Metasolibacillus</taxon>
    </lineage>
</organism>
<sequence>MQNLQISVQIPDNLVLIEKVEYEQLQQERLLGTHWTMKDLETRTNKKQEWLKEHVLYQPKFKKQLDIANGGFVYYPKKSGEKWAFQATKMAQFLDDNFYLIYGGTK</sequence>
<comment type="caution">
    <text evidence="1">The sequence shown here is derived from an EMBL/GenBank/DDBJ whole genome shotgun (WGS) entry which is preliminary data.</text>
</comment>
<dbReference type="Pfam" id="PF05595">
    <property type="entry name" value="DUF771"/>
    <property type="match status" value="1"/>
</dbReference>
<proteinExistence type="predicted"/>
<evidence type="ECO:0000313" key="2">
    <source>
        <dbReference type="Proteomes" id="UP001344888"/>
    </source>
</evidence>
<reference evidence="1 2" key="1">
    <citation type="submission" date="2023-03" db="EMBL/GenBank/DDBJ databases">
        <title>Bacillus Genome Sequencing.</title>
        <authorList>
            <person name="Dunlap C."/>
        </authorList>
    </citation>
    <scope>NUCLEOTIDE SEQUENCE [LARGE SCALE GENOMIC DNA]</scope>
    <source>
        <strain evidence="1 2">B-59205</strain>
    </source>
</reference>
<dbReference type="RefSeq" id="WP_326122092.1">
    <property type="nucleotide sequence ID" value="NZ_JARSFG010000005.1"/>
</dbReference>
<accession>A0AAW9NT68</accession>